<sequence length="197" mass="22261">MRIERYLDHFTKREPIGEETCLEIPSSMMEPLLEGKLDASIAQRNHFRGANDLVALDHHMKTNQCGTHHCGLNIKGHRKGQLIGAETKEKRKRKVSTPNLRAAKSVPTTLVLTDSVAMLTKVIQNQEAILPNLARLERKNIALLHYLNSWDVAIRETFMSLSPGIMPTFPIFHVDLFSRDFSQPTSPKAHSSTPNRC</sequence>
<evidence type="ECO:0000313" key="1">
    <source>
        <dbReference type="EMBL" id="KAK9018733.1"/>
    </source>
</evidence>
<organism evidence="1 2">
    <name type="scientific">Hibiscus sabdariffa</name>
    <name type="common">roselle</name>
    <dbReference type="NCBI Taxonomy" id="183260"/>
    <lineage>
        <taxon>Eukaryota</taxon>
        <taxon>Viridiplantae</taxon>
        <taxon>Streptophyta</taxon>
        <taxon>Embryophyta</taxon>
        <taxon>Tracheophyta</taxon>
        <taxon>Spermatophyta</taxon>
        <taxon>Magnoliopsida</taxon>
        <taxon>eudicotyledons</taxon>
        <taxon>Gunneridae</taxon>
        <taxon>Pentapetalae</taxon>
        <taxon>rosids</taxon>
        <taxon>malvids</taxon>
        <taxon>Malvales</taxon>
        <taxon>Malvaceae</taxon>
        <taxon>Malvoideae</taxon>
        <taxon>Hibiscus</taxon>
    </lineage>
</organism>
<accession>A0ABR2S0I3</accession>
<evidence type="ECO:0000313" key="2">
    <source>
        <dbReference type="Proteomes" id="UP001396334"/>
    </source>
</evidence>
<comment type="caution">
    <text evidence="1">The sequence shown here is derived from an EMBL/GenBank/DDBJ whole genome shotgun (WGS) entry which is preliminary data.</text>
</comment>
<gene>
    <name evidence="1" type="ORF">V6N11_033780</name>
</gene>
<dbReference type="Proteomes" id="UP001396334">
    <property type="component" value="Unassembled WGS sequence"/>
</dbReference>
<keyword evidence="2" id="KW-1185">Reference proteome</keyword>
<name>A0ABR2S0I3_9ROSI</name>
<protein>
    <submittedName>
        <fullName evidence="1">Uncharacterized protein</fullName>
    </submittedName>
</protein>
<proteinExistence type="predicted"/>
<dbReference type="EMBL" id="JBBPBN010000018">
    <property type="protein sequence ID" value="KAK9018733.1"/>
    <property type="molecule type" value="Genomic_DNA"/>
</dbReference>
<reference evidence="1 2" key="1">
    <citation type="journal article" date="2024" name="G3 (Bethesda)">
        <title>Genome assembly of Hibiscus sabdariffa L. provides insights into metabolisms of medicinal natural products.</title>
        <authorList>
            <person name="Kim T."/>
        </authorList>
    </citation>
    <scope>NUCLEOTIDE SEQUENCE [LARGE SCALE GENOMIC DNA]</scope>
    <source>
        <strain evidence="1">TK-2024</strain>
        <tissue evidence="1">Old leaves</tissue>
    </source>
</reference>